<organism evidence="3 4">
    <name type="scientific">Flavobacterium polysaccharolyticum</name>
    <dbReference type="NCBI Taxonomy" id="3133148"/>
    <lineage>
        <taxon>Bacteria</taxon>
        <taxon>Pseudomonadati</taxon>
        <taxon>Bacteroidota</taxon>
        <taxon>Flavobacteriia</taxon>
        <taxon>Flavobacteriales</taxon>
        <taxon>Flavobacteriaceae</taxon>
        <taxon>Flavobacterium</taxon>
    </lineage>
</organism>
<evidence type="ECO:0000256" key="1">
    <source>
        <dbReference type="SAM" id="Phobius"/>
    </source>
</evidence>
<sequence>MKNLFITVVLFLISSMSIACPTCEKAQPKIFRGITHGAGPDSNWDYLIIGCTAIIVLYCGYITVSRLIKPNEMNKEHIKNAFLN</sequence>
<evidence type="ECO:0000313" key="3">
    <source>
        <dbReference type="EMBL" id="MEM0575441.1"/>
    </source>
</evidence>
<accession>A0ABU9NJD4</accession>
<dbReference type="Proteomes" id="UP001468798">
    <property type="component" value="Unassembled WGS sequence"/>
</dbReference>
<dbReference type="RefSeq" id="WP_315172231.1">
    <property type="nucleotide sequence ID" value="NZ_JBCGDP010000002.1"/>
</dbReference>
<keyword evidence="1" id="KW-0472">Membrane</keyword>
<evidence type="ECO:0008006" key="5">
    <source>
        <dbReference type="Google" id="ProtNLM"/>
    </source>
</evidence>
<protein>
    <recommendedName>
        <fullName evidence="5">CcmD family protein</fullName>
    </recommendedName>
</protein>
<comment type="caution">
    <text evidence="3">The sequence shown here is derived from an EMBL/GenBank/DDBJ whole genome shotgun (WGS) entry which is preliminary data.</text>
</comment>
<evidence type="ECO:0000313" key="4">
    <source>
        <dbReference type="Proteomes" id="UP001468798"/>
    </source>
</evidence>
<proteinExistence type="predicted"/>
<gene>
    <name evidence="3" type="ORF">WFZ86_02940</name>
</gene>
<dbReference type="PROSITE" id="PS51257">
    <property type="entry name" value="PROKAR_LIPOPROTEIN"/>
    <property type="match status" value="1"/>
</dbReference>
<reference evidence="3 4" key="1">
    <citation type="submission" date="2024-03" db="EMBL/GenBank/DDBJ databases">
        <title>Two novel species of the genus Flavobacterium exhibiting potentially degradation of complex polysaccharides.</title>
        <authorList>
            <person name="Lian X."/>
        </authorList>
    </citation>
    <scope>NUCLEOTIDE SEQUENCE [LARGE SCALE GENOMIC DNA]</scope>
    <source>
        <strain evidence="3 4">N6</strain>
    </source>
</reference>
<keyword evidence="4" id="KW-1185">Reference proteome</keyword>
<keyword evidence="2" id="KW-0732">Signal</keyword>
<feature type="signal peptide" evidence="2">
    <location>
        <begin position="1"/>
        <end position="19"/>
    </location>
</feature>
<feature type="transmembrane region" description="Helical" evidence="1">
    <location>
        <begin position="43"/>
        <end position="64"/>
    </location>
</feature>
<keyword evidence="1" id="KW-1133">Transmembrane helix</keyword>
<dbReference type="EMBL" id="JBCGDP010000002">
    <property type="protein sequence ID" value="MEM0575441.1"/>
    <property type="molecule type" value="Genomic_DNA"/>
</dbReference>
<evidence type="ECO:0000256" key="2">
    <source>
        <dbReference type="SAM" id="SignalP"/>
    </source>
</evidence>
<name>A0ABU9NJD4_9FLAO</name>
<keyword evidence="1" id="KW-0812">Transmembrane</keyword>
<feature type="chain" id="PRO_5045923615" description="CcmD family protein" evidence="2">
    <location>
        <begin position="20"/>
        <end position="84"/>
    </location>
</feature>